<protein>
    <submittedName>
        <fullName evidence="2">Uncharacterized protein</fullName>
    </submittedName>
</protein>
<keyword evidence="1" id="KW-1133">Transmembrane helix</keyword>
<keyword evidence="1" id="KW-0472">Membrane</keyword>
<comment type="caution">
    <text evidence="2">The sequence shown here is derived from an EMBL/GenBank/DDBJ whole genome shotgun (WGS) entry which is preliminary data.</text>
</comment>
<feature type="transmembrane region" description="Helical" evidence="1">
    <location>
        <begin position="88"/>
        <end position="108"/>
    </location>
</feature>
<keyword evidence="1" id="KW-0812">Transmembrane</keyword>
<sequence length="210" mass="24857">MEIFFTSLFWFFLAMVFAGIEVEIEGKHGWAEKTSTWFRTTGIVAKVYGLVMSGRPLTGYHLLMFFLPILMFHSHFVMGASWTLQAELLALALYFVWMPTWDFLWFVLNPYYGVKKFKKETVWWHARSRWLFNLTPLDYVFGWGLSALLAGIAAWLAREQTLFVGHLWLMGWFALFTAAAILFIGPAYRRWHQYMRRRDDRKISGIFHQD</sequence>
<feature type="transmembrane region" description="Helical" evidence="1">
    <location>
        <begin position="63"/>
        <end position="82"/>
    </location>
</feature>
<accession>A0A1G2RU35</accession>
<dbReference type="EMBL" id="MHUL01000035">
    <property type="protein sequence ID" value="OHA76364.1"/>
    <property type="molecule type" value="Genomic_DNA"/>
</dbReference>
<reference evidence="2 3" key="1">
    <citation type="journal article" date="2016" name="Nat. Commun.">
        <title>Thousands of microbial genomes shed light on interconnected biogeochemical processes in an aquifer system.</title>
        <authorList>
            <person name="Anantharaman K."/>
            <person name="Brown C.T."/>
            <person name="Hug L.A."/>
            <person name="Sharon I."/>
            <person name="Castelle C.J."/>
            <person name="Probst A.J."/>
            <person name="Thomas B.C."/>
            <person name="Singh A."/>
            <person name="Wilkins M.J."/>
            <person name="Karaoz U."/>
            <person name="Brodie E.L."/>
            <person name="Williams K.H."/>
            <person name="Hubbard S.S."/>
            <person name="Banfield J.F."/>
        </authorList>
    </citation>
    <scope>NUCLEOTIDE SEQUENCE [LARGE SCALE GENOMIC DNA]</scope>
</reference>
<organism evidence="2 3">
    <name type="scientific">Candidatus Wildermuthbacteria bacterium RIFCSPLOWO2_02_FULL_47_9c</name>
    <dbReference type="NCBI Taxonomy" id="1802466"/>
    <lineage>
        <taxon>Bacteria</taxon>
        <taxon>Candidatus Wildermuthiibacteriota</taxon>
    </lineage>
</organism>
<feature type="transmembrane region" description="Helical" evidence="1">
    <location>
        <begin position="169"/>
        <end position="188"/>
    </location>
</feature>
<dbReference type="Proteomes" id="UP000178222">
    <property type="component" value="Unassembled WGS sequence"/>
</dbReference>
<evidence type="ECO:0000313" key="2">
    <source>
        <dbReference type="EMBL" id="OHA76364.1"/>
    </source>
</evidence>
<evidence type="ECO:0000256" key="1">
    <source>
        <dbReference type="SAM" id="Phobius"/>
    </source>
</evidence>
<dbReference type="AlphaFoldDB" id="A0A1G2RU35"/>
<gene>
    <name evidence="2" type="ORF">A3J30_04290</name>
</gene>
<feature type="transmembrane region" description="Helical" evidence="1">
    <location>
        <begin position="34"/>
        <end position="51"/>
    </location>
</feature>
<name>A0A1G2RU35_9BACT</name>
<proteinExistence type="predicted"/>
<evidence type="ECO:0000313" key="3">
    <source>
        <dbReference type="Proteomes" id="UP000178222"/>
    </source>
</evidence>
<feature type="transmembrane region" description="Helical" evidence="1">
    <location>
        <begin position="137"/>
        <end position="157"/>
    </location>
</feature>